<evidence type="ECO:0000256" key="1">
    <source>
        <dbReference type="SAM" id="Phobius"/>
    </source>
</evidence>
<dbReference type="Pfam" id="PF24547">
    <property type="entry name" value="DUF7601"/>
    <property type="match status" value="1"/>
</dbReference>
<evidence type="ECO:0000259" key="3">
    <source>
        <dbReference type="Pfam" id="PF12892"/>
    </source>
</evidence>
<keyword evidence="1" id="KW-0472">Membrane</keyword>
<accession>A0AAP9BQ28</accession>
<dbReference type="Proteomes" id="UP000855421">
    <property type="component" value="Unassembled WGS sequence"/>
</dbReference>
<keyword evidence="1" id="KW-1133">Transmembrane helix</keyword>
<evidence type="ECO:0000313" key="10">
    <source>
        <dbReference type="Proteomes" id="UP000855421"/>
    </source>
</evidence>
<dbReference type="Proteomes" id="UP000668358">
    <property type="component" value="Unassembled WGS sequence"/>
</dbReference>
<dbReference type="EMBL" id="DACTBT010000016">
    <property type="protein sequence ID" value="HAT4298890.1"/>
    <property type="molecule type" value="Genomic_DNA"/>
</dbReference>
<reference evidence="7 8" key="1">
    <citation type="journal article" date="2018" name="BMC Genomics">
        <title>Whole genome analysis reveals the diversity and evolutionary relationships between necrotic enteritis-causing strains of Clostridium perfringens.</title>
        <authorList>
            <person name="Lacey J.A."/>
            <person name="Allnutt T.R."/>
            <person name="Vezina B."/>
            <person name="Van T.T.H."/>
            <person name="Stent T."/>
            <person name="Han X."/>
            <person name="Rood J.I."/>
            <person name="Wade B."/>
            <person name="Keyburn A.L."/>
            <person name="Seeman T."/>
            <person name="Chen H."/>
            <person name="Haring V."/>
            <person name="Johanesen P.A."/>
            <person name="Lyras D."/>
            <person name="Moore R.J."/>
        </authorList>
    </citation>
    <scope>NUCLEOTIDE SEQUENCE [LARGE SCALE GENOMIC DNA]</scope>
    <source>
        <strain evidence="7 8">EUR-NE15</strain>
    </source>
</reference>
<dbReference type="AlphaFoldDB" id="A0AAP9BQ28"/>
<sequence>MINKKKLSALLLSGAMFMSMNTNVFASNLPSGGVEGTEQNPAKATITKNFEFPEGINTPSATFKFTAEKITNDAPDATIGDINYTQGDNGTLSNGKYSVKKTTEITFGNFPHAGEYDYNVKETNEGVGGITYDTKEYKVHVYVANSNAMDGKTYVKAITSENGGEKAPIEFVNTYKKDTSLLIEKNVIGDLADLTKQFEFQINLKKSATSDITKFEGNIIRKDGKIEPVTYTAENTETFKLANGDKLKFESIPAGTKYEVKEIGASDGYTPSITVIENGNETSNNRTVAEKDGISSKSNSNDNLIGEGENKVTFTNTYNDKPITGIVMNNIPFILMISFAVLGFGALAIIKRRKTIR</sequence>
<dbReference type="Gene3D" id="2.60.40.1140">
    <property type="entry name" value="Collagen-binding surface protein Cna, B-type domain"/>
    <property type="match status" value="1"/>
</dbReference>
<keyword evidence="1" id="KW-0812">Transmembrane</keyword>
<keyword evidence="2" id="KW-0732">Signal</keyword>
<dbReference type="InterPro" id="IPR055382">
    <property type="entry name" value="DUF7601"/>
</dbReference>
<evidence type="ECO:0000313" key="9">
    <source>
        <dbReference type="Proteomes" id="UP000668358"/>
    </source>
</evidence>
<dbReference type="Gene3D" id="2.60.40.3050">
    <property type="match status" value="1"/>
</dbReference>
<reference evidence="5" key="2">
    <citation type="journal article" date="2018" name="Genome Biol.">
        <title>SKESA: strategic k-mer extension for scrupulous assemblies.</title>
        <authorList>
            <person name="Souvorov A."/>
            <person name="Agarwala R."/>
            <person name="Lipman D.J."/>
        </authorList>
    </citation>
    <scope>NUCLEOTIDE SEQUENCE</scope>
    <source>
        <strain evidence="5">C25</strain>
    </source>
</reference>
<name>A0AAP9BQ28_CLOPF</name>
<feature type="domain" description="DUF7601" evidence="4">
    <location>
        <begin position="180"/>
        <end position="317"/>
    </location>
</feature>
<organism evidence="5 10">
    <name type="scientific">Clostridium perfringens</name>
    <dbReference type="NCBI Taxonomy" id="1502"/>
    <lineage>
        <taxon>Bacteria</taxon>
        <taxon>Bacillati</taxon>
        <taxon>Bacillota</taxon>
        <taxon>Clostridia</taxon>
        <taxon>Eubacteriales</taxon>
        <taxon>Clostridiaceae</taxon>
        <taxon>Clostridium</taxon>
    </lineage>
</organism>
<gene>
    <name evidence="7" type="ORF">CYK91_10320</name>
    <name evidence="5" type="ORF">I9063_002272</name>
    <name evidence="6" type="ORF">JJB78_11710</name>
</gene>
<dbReference type="EMBL" id="PJTB01000003">
    <property type="protein sequence ID" value="PWX38342.1"/>
    <property type="molecule type" value="Genomic_DNA"/>
</dbReference>
<evidence type="ECO:0000259" key="4">
    <source>
        <dbReference type="Pfam" id="PF24547"/>
    </source>
</evidence>
<evidence type="ECO:0000313" key="5">
    <source>
        <dbReference type="EMBL" id="HAT4298890.1"/>
    </source>
</evidence>
<reference evidence="5" key="3">
    <citation type="submission" date="2020-07" db="EMBL/GenBank/DDBJ databases">
        <authorList>
            <consortium name="NCBI Pathogen Detection Project"/>
        </authorList>
    </citation>
    <scope>NUCLEOTIDE SEQUENCE</scope>
    <source>
        <strain evidence="5">C25</strain>
    </source>
</reference>
<evidence type="ECO:0000313" key="6">
    <source>
        <dbReference type="EMBL" id="MBO3417175.1"/>
    </source>
</evidence>
<protein>
    <submittedName>
        <fullName evidence="5">Uncharacterized protein</fullName>
    </submittedName>
</protein>
<feature type="chain" id="PRO_5044476107" evidence="2">
    <location>
        <begin position="27"/>
        <end position="357"/>
    </location>
</feature>
<dbReference type="InterPro" id="IPR038174">
    <property type="entry name" value="Strep_pil_link_sf"/>
</dbReference>
<dbReference type="RefSeq" id="WP_057230739.1">
    <property type="nucleotide sequence ID" value="NZ_CATNYE010000004.1"/>
</dbReference>
<feature type="transmembrane region" description="Helical" evidence="1">
    <location>
        <begin position="331"/>
        <end position="350"/>
    </location>
</feature>
<proteinExistence type="predicted"/>
<evidence type="ECO:0000256" key="2">
    <source>
        <dbReference type="SAM" id="SignalP"/>
    </source>
</evidence>
<dbReference type="EMBL" id="JAENRE010000005">
    <property type="protein sequence ID" value="MBO3417175.1"/>
    <property type="molecule type" value="Genomic_DNA"/>
</dbReference>
<dbReference type="Pfam" id="PF12892">
    <property type="entry name" value="FctA"/>
    <property type="match status" value="1"/>
</dbReference>
<comment type="caution">
    <text evidence="5">The sequence shown here is derived from an EMBL/GenBank/DDBJ whole genome shotgun (WGS) entry which is preliminary data.</text>
</comment>
<feature type="domain" description="Streptococcal pilin isopeptide linkage" evidence="3">
    <location>
        <begin position="47"/>
        <end position="176"/>
    </location>
</feature>
<dbReference type="InterPro" id="IPR022464">
    <property type="entry name" value="Strep_pil_isopept_link"/>
</dbReference>
<dbReference type="NCBIfam" id="TIGR03786">
    <property type="entry name" value="strep_pil_rpt"/>
    <property type="match status" value="1"/>
</dbReference>
<evidence type="ECO:0000313" key="7">
    <source>
        <dbReference type="EMBL" id="PWX38342.1"/>
    </source>
</evidence>
<dbReference type="Proteomes" id="UP000247117">
    <property type="component" value="Unassembled WGS sequence"/>
</dbReference>
<evidence type="ECO:0000313" key="8">
    <source>
        <dbReference type="Proteomes" id="UP000247117"/>
    </source>
</evidence>
<reference evidence="6 9" key="4">
    <citation type="submission" date="2020-12" db="EMBL/GenBank/DDBJ databases">
        <title>Comparative genomics of Clostridium perfringens reveals patterns of host-associated phylogenetic clades and virulence factors.</title>
        <authorList>
            <person name="Smith A.H."/>
            <person name="Geier R."/>
        </authorList>
    </citation>
    <scope>NUCLEOTIDE SEQUENCE [LARGE SCALE GENOMIC DNA]</scope>
    <source>
        <strain evidence="6 9">CHD15829P</strain>
    </source>
</reference>
<feature type="signal peptide" evidence="2">
    <location>
        <begin position="1"/>
        <end position="26"/>
    </location>
</feature>